<dbReference type="Gene3D" id="3.30.710.10">
    <property type="entry name" value="Potassium Channel Kv1.1, Chain A"/>
    <property type="match status" value="1"/>
</dbReference>
<feature type="domain" description="BTB" evidence="1">
    <location>
        <begin position="144"/>
        <end position="243"/>
    </location>
</feature>
<evidence type="ECO:0000313" key="3">
    <source>
        <dbReference type="WBParaSite" id="Gr19_v10_g15442.t1"/>
    </source>
</evidence>
<dbReference type="PANTHER" id="PTHR22744">
    <property type="entry name" value="HELIX LOOP HELIX PROTEIN 21-RELATED"/>
    <property type="match status" value="1"/>
</dbReference>
<dbReference type="Proteomes" id="UP000887572">
    <property type="component" value="Unplaced"/>
</dbReference>
<dbReference type="PANTHER" id="PTHR22744:SF14">
    <property type="entry name" value="BTB DOMAIN-CONTAINING PROTEIN-RELATED"/>
    <property type="match status" value="1"/>
</dbReference>
<protein>
    <submittedName>
        <fullName evidence="3">BTB domain-containing protein</fullName>
    </submittedName>
</protein>
<dbReference type="WBParaSite" id="Gr19_v10_g15442.t1">
    <property type="protein sequence ID" value="Gr19_v10_g15442.t1"/>
    <property type="gene ID" value="Gr19_v10_g15442"/>
</dbReference>
<sequence>MDFFYNYIIVDEKTINNINGSLTNGKCSEQTTNATFIDSTPFASLKFDVTLNYRAVLYLDKLSFTQYLVVSDIGSGVSQSSEPLAQLIVWEWSQGTQFVKNKIILKKGGTTEAITCPASIVIRILKKRKVIENPCPPLSSPDDDLTVFIGNDRLVVSAHRLMSVSPMINRMLSVDMKEKQERTINLDGLGVNMEQFMDFLNAITIQSFHHPFFPNPKNVLELLKLSDYFQVDWLKERCGVHLVNCVEIPFAERFLLVERYRLDILKDFKRMLTELTDRK</sequence>
<evidence type="ECO:0000313" key="2">
    <source>
        <dbReference type="Proteomes" id="UP000887572"/>
    </source>
</evidence>
<reference evidence="3" key="1">
    <citation type="submission" date="2022-11" db="UniProtKB">
        <authorList>
            <consortium name="WormBaseParasite"/>
        </authorList>
    </citation>
    <scope>IDENTIFICATION</scope>
</reference>
<keyword evidence="2" id="KW-1185">Reference proteome</keyword>
<dbReference type="Pfam" id="PF00651">
    <property type="entry name" value="BTB"/>
    <property type="match status" value="1"/>
</dbReference>
<dbReference type="SUPFAM" id="SSF54695">
    <property type="entry name" value="POZ domain"/>
    <property type="match status" value="1"/>
</dbReference>
<dbReference type="CDD" id="cd18186">
    <property type="entry name" value="BTB_POZ_ZBTB_KLHL-like"/>
    <property type="match status" value="1"/>
</dbReference>
<proteinExistence type="predicted"/>
<dbReference type="InterPro" id="IPR000210">
    <property type="entry name" value="BTB/POZ_dom"/>
</dbReference>
<organism evidence="2 3">
    <name type="scientific">Globodera rostochiensis</name>
    <name type="common">Golden nematode worm</name>
    <name type="synonym">Heterodera rostochiensis</name>
    <dbReference type="NCBI Taxonomy" id="31243"/>
    <lineage>
        <taxon>Eukaryota</taxon>
        <taxon>Metazoa</taxon>
        <taxon>Ecdysozoa</taxon>
        <taxon>Nematoda</taxon>
        <taxon>Chromadorea</taxon>
        <taxon>Rhabditida</taxon>
        <taxon>Tylenchina</taxon>
        <taxon>Tylenchomorpha</taxon>
        <taxon>Tylenchoidea</taxon>
        <taxon>Heteroderidae</taxon>
        <taxon>Heteroderinae</taxon>
        <taxon>Globodera</taxon>
    </lineage>
</organism>
<name>A0A914H9G7_GLORO</name>
<dbReference type="AlphaFoldDB" id="A0A914H9G7"/>
<accession>A0A914H9G7</accession>
<evidence type="ECO:0000259" key="1">
    <source>
        <dbReference type="Pfam" id="PF00651"/>
    </source>
</evidence>
<dbReference type="InterPro" id="IPR011333">
    <property type="entry name" value="SKP1/BTB/POZ_sf"/>
</dbReference>